<keyword evidence="2" id="KW-1185">Reference proteome</keyword>
<reference evidence="1 2" key="2">
    <citation type="journal article" date="2022" name="Mol. Ecol. Resour.">
        <title>The genomes of chicory, endive, great burdock and yacon provide insights into Asteraceae paleo-polyploidization history and plant inulin production.</title>
        <authorList>
            <person name="Fan W."/>
            <person name="Wang S."/>
            <person name="Wang H."/>
            <person name="Wang A."/>
            <person name="Jiang F."/>
            <person name="Liu H."/>
            <person name="Zhao H."/>
            <person name="Xu D."/>
            <person name="Zhang Y."/>
        </authorList>
    </citation>
    <scope>NUCLEOTIDE SEQUENCE [LARGE SCALE GENOMIC DNA]</scope>
    <source>
        <strain evidence="2">cv. Niubang</strain>
    </source>
</reference>
<reference evidence="2" key="1">
    <citation type="journal article" date="2022" name="Mol. Ecol. Resour.">
        <title>The genomes of chicory, endive, great burdock and yacon provide insights into Asteraceae palaeo-polyploidization history and plant inulin production.</title>
        <authorList>
            <person name="Fan W."/>
            <person name="Wang S."/>
            <person name="Wang H."/>
            <person name="Wang A."/>
            <person name="Jiang F."/>
            <person name="Liu H."/>
            <person name="Zhao H."/>
            <person name="Xu D."/>
            <person name="Zhang Y."/>
        </authorList>
    </citation>
    <scope>NUCLEOTIDE SEQUENCE [LARGE SCALE GENOMIC DNA]</scope>
    <source>
        <strain evidence="2">cv. Niubang</strain>
    </source>
</reference>
<protein>
    <submittedName>
        <fullName evidence="1">Uncharacterized protein</fullName>
    </submittedName>
</protein>
<evidence type="ECO:0000313" key="2">
    <source>
        <dbReference type="Proteomes" id="UP001055879"/>
    </source>
</evidence>
<dbReference type="Proteomes" id="UP001055879">
    <property type="component" value="Linkage Group LG01"/>
</dbReference>
<name>A0ACB9FMH0_ARCLA</name>
<accession>A0ACB9FMH0</accession>
<dbReference type="EMBL" id="CM042047">
    <property type="protein sequence ID" value="KAI3772469.1"/>
    <property type="molecule type" value="Genomic_DNA"/>
</dbReference>
<sequence length="70" mass="7627">MRTRTGLTIDYTLAVSSFCCHCLIAVKHRRGGAPLVASSHPHHVSVTAAGRKKYSSSSSYLCRHTQKNPS</sequence>
<organism evidence="1 2">
    <name type="scientific">Arctium lappa</name>
    <name type="common">Greater burdock</name>
    <name type="synonym">Lappa major</name>
    <dbReference type="NCBI Taxonomy" id="4217"/>
    <lineage>
        <taxon>Eukaryota</taxon>
        <taxon>Viridiplantae</taxon>
        <taxon>Streptophyta</taxon>
        <taxon>Embryophyta</taxon>
        <taxon>Tracheophyta</taxon>
        <taxon>Spermatophyta</taxon>
        <taxon>Magnoliopsida</taxon>
        <taxon>eudicotyledons</taxon>
        <taxon>Gunneridae</taxon>
        <taxon>Pentapetalae</taxon>
        <taxon>asterids</taxon>
        <taxon>campanulids</taxon>
        <taxon>Asterales</taxon>
        <taxon>Asteraceae</taxon>
        <taxon>Carduoideae</taxon>
        <taxon>Cardueae</taxon>
        <taxon>Arctiinae</taxon>
        <taxon>Arctium</taxon>
    </lineage>
</organism>
<gene>
    <name evidence="1" type="ORF">L6452_03655</name>
</gene>
<proteinExistence type="predicted"/>
<evidence type="ECO:0000313" key="1">
    <source>
        <dbReference type="EMBL" id="KAI3772469.1"/>
    </source>
</evidence>
<comment type="caution">
    <text evidence="1">The sequence shown here is derived from an EMBL/GenBank/DDBJ whole genome shotgun (WGS) entry which is preliminary data.</text>
</comment>